<protein>
    <recommendedName>
        <fullName evidence="3">RRM domain-containing protein</fullName>
    </recommendedName>
</protein>
<feature type="region of interest" description="Disordered" evidence="2">
    <location>
        <begin position="462"/>
        <end position="482"/>
    </location>
</feature>
<proteinExistence type="predicted"/>
<evidence type="ECO:0000256" key="1">
    <source>
        <dbReference type="PROSITE-ProRule" id="PRU00176"/>
    </source>
</evidence>
<dbReference type="Proteomes" id="UP000650467">
    <property type="component" value="Unassembled WGS sequence"/>
</dbReference>
<feature type="compositionally biased region" description="Gly residues" evidence="2">
    <location>
        <begin position="720"/>
        <end position="733"/>
    </location>
</feature>
<keyword evidence="1" id="KW-0694">RNA-binding</keyword>
<feature type="domain" description="RRM" evidence="3">
    <location>
        <begin position="17"/>
        <end position="103"/>
    </location>
</feature>
<dbReference type="InterPro" id="IPR012677">
    <property type="entry name" value="Nucleotide-bd_a/b_plait_sf"/>
</dbReference>
<dbReference type="OrthoDB" id="534514at2759"/>
<evidence type="ECO:0000259" key="3">
    <source>
        <dbReference type="PROSITE" id="PS50102"/>
    </source>
</evidence>
<feature type="compositionally biased region" description="Polar residues" evidence="2">
    <location>
        <begin position="322"/>
        <end position="339"/>
    </location>
</feature>
<organism evidence="4 5">
    <name type="scientific">Chlamydomonas incerta</name>
    <dbReference type="NCBI Taxonomy" id="51695"/>
    <lineage>
        <taxon>Eukaryota</taxon>
        <taxon>Viridiplantae</taxon>
        <taxon>Chlorophyta</taxon>
        <taxon>core chlorophytes</taxon>
        <taxon>Chlorophyceae</taxon>
        <taxon>CS clade</taxon>
        <taxon>Chlamydomonadales</taxon>
        <taxon>Chlamydomonadaceae</taxon>
        <taxon>Chlamydomonas</taxon>
    </lineage>
</organism>
<gene>
    <name evidence="4" type="ORF">HXX76_005371</name>
</gene>
<evidence type="ECO:0000256" key="2">
    <source>
        <dbReference type="SAM" id="MobiDB-lite"/>
    </source>
</evidence>
<evidence type="ECO:0000313" key="4">
    <source>
        <dbReference type="EMBL" id="KAG2438830.1"/>
    </source>
</evidence>
<dbReference type="AlphaFoldDB" id="A0A835TJE8"/>
<dbReference type="Gene3D" id="3.30.70.330">
    <property type="match status" value="1"/>
</dbReference>
<feature type="compositionally biased region" description="Polar residues" evidence="2">
    <location>
        <begin position="747"/>
        <end position="763"/>
    </location>
</feature>
<feature type="compositionally biased region" description="Low complexity" evidence="2">
    <location>
        <begin position="639"/>
        <end position="672"/>
    </location>
</feature>
<feature type="compositionally biased region" description="Basic residues" evidence="2">
    <location>
        <begin position="673"/>
        <end position="702"/>
    </location>
</feature>
<keyword evidence="5" id="KW-1185">Reference proteome</keyword>
<comment type="caution">
    <text evidence="4">The sequence shown here is derived from an EMBL/GenBank/DDBJ whole genome shotgun (WGS) entry which is preliminary data.</text>
</comment>
<sequence>MAADPGPVSSGGEAAAYHLFLTRIPPRVPKEEVEAALSKELASRGVIAEAVSVVPQSAWKTKGYGFITLTGKPSPEEVQRVAEQLDNELRVGGKAINVRVCQPSSSGAPQPVQPTEPPVSWDQPVERILRLCAQVLHCYFARRSHQPEFKAEKLLALLSMTVAPSRGQEPKPLALWAKEVFGSMEQMLLAIGDAHFGASTWSLTGAVADRNAKLTVGRSRDMQGWDPLRDPLPIATLLRLAACRQRLDESHTPQSQRSGFSTPTCSTAQDSCRRCSDCGSLSAVHSSEQPSCSQSEASWSLRSGCNGAQTGSAVCSPPLDAMTSSGSEEQPLSTASPASVASYDSLRGTGGSGSLAALVESGSGGSSSGHQGAGTCQSIPEAAVQDQQEGRATPAAALPKGTLAKDVAASAAAAGRAASGCGNTQNATAAASAASAAATAALQQRRLGKGAGRASCSALHLSTTSSSTAPPQPAASHSARGSLSNALWMPRPALSATATSSSLQPHTSTSSALPAMPAVPPSARDLLHRCATHLQLLFQWHPAQLSFAVPYLAEYLSAAPDVVAWGSGSPYFSLQGYAAAVYGSFEGLLVEVSRIFFGGCWRLEGGQATGEPRVLCVPRCAHNVMLRSHGHGHAHHGQHLASHGSGAGSSHHGSRRSSAANSCAGSVSGGHNSHYHSHHQHRHHPHQHQHHHGHGHPGHGHGGHNSSLTSFASAKQLSRMGGGPSGAGSGGSTADGSVPQSACAVPQSAQRPLTTSRSAINLR</sequence>
<feature type="compositionally biased region" description="Polar residues" evidence="2">
    <location>
        <begin position="252"/>
        <end position="269"/>
    </location>
</feature>
<dbReference type="EMBL" id="JAEHOC010000009">
    <property type="protein sequence ID" value="KAG2438830.1"/>
    <property type="molecule type" value="Genomic_DNA"/>
</dbReference>
<name>A0A835TJE8_CHLIN</name>
<dbReference type="GO" id="GO:0003723">
    <property type="term" value="F:RNA binding"/>
    <property type="evidence" value="ECO:0007669"/>
    <property type="project" value="UniProtKB-UniRule"/>
</dbReference>
<dbReference type="CDD" id="cd00590">
    <property type="entry name" value="RRM_SF"/>
    <property type="match status" value="1"/>
</dbReference>
<evidence type="ECO:0000313" key="5">
    <source>
        <dbReference type="Proteomes" id="UP000650467"/>
    </source>
</evidence>
<dbReference type="PROSITE" id="PS50102">
    <property type="entry name" value="RRM"/>
    <property type="match status" value="1"/>
</dbReference>
<feature type="region of interest" description="Disordered" evidence="2">
    <location>
        <begin position="249"/>
        <end position="269"/>
    </location>
</feature>
<dbReference type="InterPro" id="IPR000504">
    <property type="entry name" value="RRM_dom"/>
</dbReference>
<accession>A0A835TJE8</accession>
<feature type="region of interest" description="Disordered" evidence="2">
    <location>
        <begin position="630"/>
        <end position="763"/>
    </location>
</feature>
<reference evidence="4" key="1">
    <citation type="journal article" date="2020" name="bioRxiv">
        <title>Comparative genomics of Chlamydomonas.</title>
        <authorList>
            <person name="Craig R.J."/>
            <person name="Hasan A.R."/>
            <person name="Ness R.W."/>
            <person name="Keightley P.D."/>
        </authorList>
    </citation>
    <scope>NUCLEOTIDE SEQUENCE</scope>
    <source>
        <strain evidence="4">SAG 7.73</strain>
    </source>
</reference>
<feature type="region of interest" description="Disordered" evidence="2">
    <location>
        <begin position="316"/>
        <end position="375"/>
    </location>
</feature>
<feature type="compositionally biased region" description="Low complexity" evidence="2">
    <location>
        <begin position="462"/>
        <end position="479"/>
    </location>
</feature>